<keyword evidence="4" id="KW-0812">Transmembrane</keyword>
<gene>
    <name evidence="5" type="ordered locus">Sbal_3343</name>
</gene>
<dbReference type="EMBL" id="CP000563">
    <property type="protein sequence ID" value="ABN62821.1"/>
    <property type="molecule type" value="Genomic_DNA"/>
</dbReference>
<dbReference type="KEGG" id="sbl:Sbal_3343"/>
<sequence>MRSGTDDSDREASKAMIKDTSGQDTVLVPSSTKRLKLPLLIGGCALLVSALVWASLGTDSVSKSLSRSDITTAKLFVGTLTRDVATTGKIVAANAPILYSTEEGTVTLLSNPGDSVNKGDVVAKLDSPRLSNQLDQAKSILAGMQSALERAKLDARRGQLQVNQTLDMAAVDLEAANRERRRGELLIKNKLISEIDYEKGKDELHKAKLKFAHAEQEVALTKDTLTFEVKNKALEVERQTLAVHELERQVEALNIKAPVGGIIGNWITEQKTRLSANQPILTVVDLSAYEAELAVPESYADDLGLGMEVELSFGSVKLMGKLSSISPEVRNREVTARVQFVQDNSLKLRQNQRISARVLLEHRPDVLMVKRGAFMTSGGGDEVYQIEGDLASRRAIKLGSTSLSQVEVLDGGKAGDEWVISSVEPFNHAEQVRIH</sequence>
<keyword evidence="2 3" id="KW-0175">Coiled coil</keyword>
<evidence type="ECO:0000256" key="1">
    <source>
        <dbReference type="ARBA" id="ARBA00004196"/>
    </source>
</evidence>
<evidence type="ECO:0000256" key="4">
    <source>
        <dbReference type="SAM" id="Phobius"/>
    </source>
</evidence>
<organism evidence="5 6">
    <name type="scientific">Shewanella baltica (strain OS155 / ATCC BAA-1091)</name>
    <dbReference type="NCBI Taxonomy" id="325240"/>
    <lineage>
        <taxon>Bacteria</taxon>
        <taxon>Pseudomonadati</taxon>
        <taxon>Pseudomonadota</taxon>
        <taxon>Gammaproteobacteria</taxon>
        <taxon>Alteromonadales</taxon>
        <taxon>Shewanellaceae</taxon>
        <taxon>Shewanella</taxon>
    </lineage>
</organism>
<dbReference type="HOGENOM" id="CLU_018816_16_0_6"/>
<feature type="transmembrane region" description="Helical" evidence="4">
    <location>
        <begin position="37"/>
        <end position="56"/>
    </location>
</feature>
<dbReference type="Gene3D" id="1.10.287.470">
    <property type="entry name" value="Helix hairpin bin"/>
    <property type="match status" value="2"/>
</dbReference>
<accession>A3D7V8</accession>
<keyword evidence="4" id="KW-0472">Membrane</keyword>
<dbReference type="InterPro" id="IPR050465">
    <property type="entry name" value="UPF0194_transport"/>
</dbReference>
<dbReference type="PANTHER" id="PTHR32347">
    <property type="entry name" value="EFFLUX SYSTEM COMPONENT YKNX-RELATED"/>
    <property type="match status" value="1"/>
</dbReference>
<dbReference type="Proteomes" id="UP000001557">
    <property type="component" value="Chromosome"/>
</dbReference>
<evidence type="ECO:0000313" key="5">
    <source>
        <dbReference type="EMBL" id="ABN62821.1"/>
    </source>
</evidence>
<keyword evidence="4" id="KW-1133">Transmembrane helix</keyword>
<dbReference type="GO" id="GO:0030313">
    <property type="term" value="C:cell envelope"/>
    <property type="evidence" value="ECO:0007669"/>
    <property type="project" value="UniProtKB-SubCell"/>
</dbReference>
<dbReference type="Gene3D" id="2.40.50.100">
    <property type="match status" value="2"/>
</dbReference>
<evidence type="ECO:0000256" key="3">
    <source>
        <dbReference type="SAM" id="Coils"/>
    </source>
</evidence>
<dbReference type="Gene3D" id="2.40.30.170">
    <property type="match status" value="1"/>
</dbReference>
<comment type="subcellular location">
    <subcellularLocation>
        <location evidence="1">Cell envelope</location>
    </subcellularLocation>
</comment>
<keyword evidence="6" id="KW-1185">Reference proteome</keyword>
<name>A3D7V8_SHEB5</name>
<protein>
    <submittedName>
        <fullName evidence="5">Efflux transporter, RND family, MFP subunit</fullName>
    </submittedName>
</protein>
<feature type="coiled-coil region" evidence="3">
    <location>
        <begin position="197"/>
        <end position="256"/>
    </location>
</feature>
<dbReference type="STRING" id="325240.Sbal_3343"/>
<proteinExistence type="predicted"/>
<evidence type="ECO:0000313" key="6">
    <source>
        <dbReference type="Proteomes" id="UP000001557"/>
    </source>
</evidence>
<dbReference type="AlphaFoldDB" id="A3D7V8"/>
<evidence type="ECO:0000256" key="2">
    <source>
        <dbReference type="ARBA" id="ARBA00023054"/>
    </source>
</evidence>
<reference evidence="5 6" key="1">
    <citation type="submission" date="2007-02" db="EMBL/GenBank/DDBJ databases">
        <title>Complete sequence of chromosome of Shewanella baltica OS155.</title>
        <authorList>
            <consortium name="US DOE Joint Genome Institute"/>
            <person name="Copeland A."/>
            <person name="Lucas S."/>
            <person name="Lapidus A."/>
            <person name="Barry K."/>
            <person name="Detter J.C."/>
            <person name="Glavina del Rio T."/>
            <person name="Hammon N."/>
            <person name="Israni S."/>
            <person name="Dalin E."/>
            <person name="Tice H."/>
            <person name="Pitluck S."/>
            <person name="Sims D.R."/>
            <person name="Brettin T."/>
            <person name="Bruce D."/>
            <person name="Han C."/>
            <person name="Tapia R."/>
            <person name="Brainard J."/>
            <person name="Schmutz J."/>
            <person name="Larimer F."/>
            <person name="Land M."/>
            <person name="Hauser L."/>
            <person name="Kyrpides N."/>
            <person name="Mikhailova N."/>
            <person name="Brettar I."/>
            <person name="Klappenbach J."/>
            <person name="Konstantinidis K."/>
            <person name="Rodrigues J."/>
            <person name="Tiedje J."/>
            <person name="Richardson P."/>
        </authorList>
    </citation>
    <scope>NUCLEOTIDE SEQUENCE [LARGE SCALE GENOMIC DNA]</scope>
    <source>
        <strain evidence="6">OS155 / ATCC BAA-1091</strain>
    </source>
</reference>
<dbReference type="Gene3D" id="2.40.420.20">
    <property type="match status" value="1"/>
</dbReference>
<dbReference type="PANTHER" id="PTHR32347:SF14">
    <property type="entry name" value="EFFLUX SYSTEM COMPONENT YKNX-RELATED"/>
    <property type="match status" value="1"/>
</dbReference>